<dbReference type="AlphaFoldDB" id="A0A4Y9ZK68"/>
<accession>A0A4Y9ZK68</accession>
<evidence type="ECO:0000256" key="7">
    <source>
        <dbReference type="ARBA" id="ARBA00023002"/>
    </source>
</evidence>
<gene>
    <name evidence="10" type="ORF">EWM64_g9432</name>
</gene>
<dbReference type="SUPFAM" id="SSF63380">
    <property type="entry name" value="Riboflavin synthase domain-like"/>
    <property type="match status" value="1"/>
</dbReference>
<dbReference type="Pfam" id="PF00258">
    <property type="entry name" value="Flavodoxin_1"/>
    <property type="match status" value="1"/>
</dbReference>
<evidence type="ECO:0000256" key="3">
    <source>
        <dbReference type="ARBA" id="ARBA00022630"/>
    </source>
</evidence>
<dbReference type="PROSITE" id="PS51384">
    <property type="entry name" value="FAD_FR"/>
    <property type="match status" value="1"/>
</dbReference>
<keyword evidence="7" id="KW-0560">Oxidoreductase</keyword>
<evidence type="ECO:0000259" key="8">
    <source>
        <dbReference type="PROSITE" id="PS50902"/>
    </source>
</evidence>
<dbReference type="InterPro" id="IPR001094">
    <property type="entry name" value="Flavdoxin-like"/>
</dbReference>
<dbReference type="PANTHER" id="PTHR19384:SF10">
    <property type="entry name" value="NADPH-DEPENDENT DIFLAVIN OXIDOREDUCTASE 1"/>
    <property type="match status" value="1"/>
</dbReference>
<keyword evidence="6" id="KW-0521">NADP</keyword>
<protein>
    <recommendedName>
        <fullName evidence="12">Flavodoxin-like domain-containing protein</fullName>
    </recommendedName>
</protein>
<keyword evidence="5" id="KW-0274">FAD</keyword>
<dbReference type="Gene3D" id="3.40.50.360">
    <property type="match status" value="1"/>
</dbReference>
<dbReference type="EMBL" id="SFCI01002000">
    <property type="protein sequence ID" value="TFY74580.1"/>
    <property type="molecule type" value="Genomic_DNA"/>
</dbReference>
<dbReference type="OrthoDB" id="1856718at2759"/>
<dbReference type="Gene3D" id="2.40.30.10">
    <property type="entry name" value="Translation factors"/>
    <property type="match status" value="1"/>
</dbReference>
<dbReference type="InterPro" id="IPR017938">
    <property type="entry name" value="Riboflavin_synthase-like_b-brl"/>
</dbReference>
<dbReference type="Proteomes" id="UP000298061">
    <property type="component" value="Unassembled WGS sequence"/>
</dbReference>
<name>A0A4Y9ZK68_9AGAM</name>
<keyword evidence="3" id="KW-0285">Flavoprotein</keyword>
<proteinExistence type="predicted"/>
<evidence type="ECO:0000256" key="2">
    <source>
        <dbReference type="ARBA" id="ARBA00001974"/>
    </source>
</evidence>
<dbReference type="GO" id="GO:0005829">
    <property type="term" value="C:cytosol"/>
    <property type="evidence" value="ECO:0007669"/>
    <property type="project" value="TreeGrafter"/>
</dbReference>
<evidence type="ECO:0000256" key="4">
    <source>
        <dbReference type="ARBA" id="ARBA00022643"/>
    </source>
</evidence>
<dbReference type="InterPro" id="IPR008254">
    <property type="entry name" value="Flavodoxin/NO_synth"/>
</dbReference>
<evidence type="ECO:0000256" key="1">
    <source>
        <dbReference type="ARBA" id="ARBA00001917"/>
    </source>
</evidence>
<dbReference type="InterPro" id="IPR003097">
    <property type="entry name" value="CysJ-like_FAD-binding"/>
</dbReference>
<evidence type="ECO:0000313" key="11">
    <source>
        <dbReference type="Proteomes" id="UP000298061"/>
    </source>
</evidence>
<dbReference type="PANTHER" id="PTHR19384">
    <property type="entry name" value="NITRIC OXIDE SYNTHASE-RELATED"/>
    <property type="match status" value="1"/>
</dbReference>
<keyword evidence="4" id="KW-0288">FMN</keyword>
<dbReference type="SUPFAM" id="SSF52218">
    <property type="entry name" value="Flavoproteins"/>
    <property type="match status" value="1"/>
</dbReference>
<dbReference type="GO" id="GO:0010181">
    <property type="term" value="F:FMN binding"/>
    <property type="evidence" value="ECO:0007669"/>
    <property type="project" value="InterPro"/>
</dbReference>
<evidence type="ECO:0008006" key="12">
    <source>
        <dbReference type="Google" id="ProtNLM"/>
    </source>
</evidence>
<comment type="cofactor">
    <cofactor evidence="2">
        <name>FAD</name>
        <dbReference type="ChEBI" id="CHEBI:57692"/>
    </cofactor>
</comment>
<dbReference type="InterPro" id="IPR023173">
    <property type="entry name" value="NADPH_Cyt_P450_Rdtase_alpha"/>
</dbReference>
<dbReference type="GO" id="GO:0016491">
    <property type="term" value="F:oxidoreductase activity"/>
    <property type="evidence" value="ECO:0007669"/>
    <property type="project" value="UniProtKB-KW"/>
</dbReference>
<dbReference type="Gene3D" id="1.20.990.10">
    <property type="entry name" value="NADPH-cytochrome p450 Reductase, Chain A, domain 3"/>
    <property type="match status" value="1"/>
</dbReference>
<dbReference type="STRING" id="135208.A0A4Y9ZK68"/>
<dbReference type="InterPro" id="IPR017927">
    <property type="entry name" value="FAD-bd_FR_type"/>
</dbReference>
<dbReference type="GO" id="GO:0050660">
    <property type="term" value="F:flavin adenine dinucleotide binding"/>
    <property type="evidence" value="ECO:0007669"/>
    <property type="project" value="TreeGrafter"/>
</dbReference>
<evidence type="ECO:0000256" key="5">
    <source>
        <dbReference type="ARBA" id="ARBA00022827"/>
    </source>
</evidence>
<keyword evidence="11" id="KW-1185">Reference proteome</keyword>
<comment type="caution">
    <text evidence="10">The sequence shown here is derived from an EMBL/GenBank/DDBJ whole genome shotgun (WGS) entry which is preliminary data.</text>
</comment>
<evidence type="ECO:0000313" key="10">
    <source>
        <dbReference type="EMBL" id="TFY74580.1"/>
    </source>
</evidence>
<dbReference type="PRINTS" id="PR00369">
    <property type="entry name" value="FLAVODOXIN"/>
</dbReference>
<comment type="cofactor">
    <cofactor evidence="1">
        <name>FMN</name>
        <dbReference type="ChEBI" id="CHEBI:58210"/>
    </cofactor>
</comment>
<reference evidence="10 11" key="1">
    <citation type="submission" date="2019-02" db="EMBL/GenBank/DDBJ databases">
        <title>Genome sequencing of the rare red list fungi Hericium alpestre (H. flagellum).</title>
        <authorList>
            <person name="Buettner E."/>
            <person name="Kellner H."/>
        </authorList>
    </citation>
    <scope>NUCLEOTIDE SEQUENCE [LARGE SCALE GENOMIC DNA]</scope>
    <source>
        <strain evidence="10 11">DSM 108284</strain>
    </source>
</reference>
<feature type="domain" description="Flavodoxin-like" evidence="8">
    <location>
        <begin position="1"/>
        <end position="111"/>
    </location>
</feature>
<feature type="domain" description="FAD-binding FR-type" evidence="9">
    <location>
        <begin position="158"/>
        <end position="385"/>
    </location>
</feature>
<evidence type="ECO:0000256" key="6">
    <source>
        <dbReference type="ARBA" id="ARBA00022857"/>
    </source>
</evidence>
<organism evidence="10 11">
    <name type="scientific">Hericium alpestre</name>
    <dbReference type="NCBI Taxonomy" id="135208"/>
    <lineage>
        <taxon>Eukaryota</taxon>
        <taxon>Fungi</taxon>
        <taxon>Dikarya</taxon>
        <taxon>Basidiomycota</taxon>
        <taxon>Agaricomycotina</taxon>
        <taxon>Agaricomycetes</taxon>
        <taxon>Russulales</taxon>
        <taxon>Hericiaceae</taxon>
        <taxon>Hericium</taxon>
    </lineage>
</organism>
<dbReference type="InterPro" id="IPR029039">
    <property type="entry name" value="Flavoprotein-like_sf"/>
</dbReference>
<dbReference type="Pfam" id="PF00667">
    <property type="entry name" value="FAD_binding_1"/>
    <property type="match status" value="1"/>
</dbReference>
<evidence type="ECO:0000259" key="9">
    <source>
        <dbReference type="PROSITE" id="PS51384"/>
    </source>
</evidence>
<sequence>METYPVTDIVSETLAVFVVSTTGTGKEPRAMTPLWNMLLRSDLPPDLFEDLEFAVFGLGDTAYEKFCWPAKKLSRRLESLGATEICPRGEGDDQHTLGVDGALGPWIEVLTHTLLELFPLPSNLHVDSADALPPPRVSIIDALPDELIHTQDPLLQDVLYHNAKVLRNERITAEDWYQDVRHFELQCEDDIAYEPGDVAVIHPEASPIDVDSFLTTVGWANDADQPIRINQTLFDQSLPDHLPPVSTLRTLFSRYLDVNAVPRRSFFDLLRHFTTDDREREKLDEFVSTPEGAEDMYDYTQRVRRTIREVLEEFRSARIPKAYIFDLFPRLRPREFSIASSVQRHPHEIHLCVAIVAYRTKLKIPRRGLCTTYLAALRPGALIPH</sequence>
<dbReference type="PROSITE" id="PS50902">
    <property type="entry name" value="FLAVODOXIN_LIKE"/>
    <property type="match status" value="1"/>
</dbReference>